<name>A0A4Y2LQG3_ARAVE</name>
<proteinExistence type="predicted"/>
<dbReference type="Proteomes" id="UP000499080">
    <property type="component" value="Unassembled WGS sequence"/>
</dbReference>
<dbReference type="AlphaFoldDB" id="A0A4Y2LQG3"/>
<dbReference type="EMBL" id="BGPR01200588">
    <property type="protein sequence ID" value="GBN16778.1"/>
    <property type="molecule type" value="Genomic_DNA"/>
</dbReference>
<keyword evidence="3" id="KW-1185">Reference proteome</keyword>
<evidence type="ECO:0000313" key="2">
    <source>
        <dbReference type="EMBL" id="GBN16778.1"/>
    </source>
</evidence>
<evidence type="ECO:0000313" key="1">
    <source>
        <dbReference type="EMBL" id="GBN16714.1"/>
    </source>
</evidence>
<comment type="caution">
    <text evidence="1">The sequence shown here is derived from an EMBL/GenBank/DDBJ whole genome shotgun (WGS) entry which is preliminary data.</text>
</comment>
<evidence type="ECO:0000313" key="3">
    <source>
        <dbReference type="Proteomes" id="UP000499080"/>
    </source>
</evidence>
<reference evidence="1 3" key="1">
    <citation type="journal article" date="2019" name="Sci. Rep.">
        <title>Orb-weaving spider Araneus ventricosus genome elucidates the spidroin gene catalogue.</title>
        <authorList>
            <person name="Kono N."/>
            <person name="Nakamura H."/>
            <person name="Ohtoshi R."/>
            <person name="Moran D.A.P."/>
            <person name="Shinohara A."/>
            <person name="Yoshida Y."/>
            <person name="Fujiwara M."/>
            <person name="Mori M."/>
            <person name="Tomita M."/>
            <person name="Arakawa K."/>
        </authorList>
    </citation>
    <scope>NUCLEOTIDE SEQUENCE [LARGE SCALE GENOMIC DNA]</scope>
</reference>
<accession>A0A4Y2LQG3</accession>
<dbReference type="EMBL" id="BGPR01200565">
    <property type="protein sequence ID" value="GBN16714.1"/>
    <property type="molecule type" value="Genomic_DNA"/>
</dbReference>
<protein>
    <submittedName>
        <fullName evidence="1">Uncharacterized protein</fullName>
    </submittedName>
</protein>
<organism evidence="1 3">
    <name type="scientific">Araneus ventricosus</name>
    <name type="common">Orbweaver spider</name>
    <name type="synonym">Epeira ventricosa</name>
    <dbReference type="NCBI Taxonomy" id="182803"/>
    <lineage>
        <taxon>Eukaryota</taxon>
        <taxon>Metazoa</taxon>
        <taxon>Ecdysozoa</taxon>
        <taxon>Arthropoda</taxon>
        <taxon>Chelicerata</taxon>
        <taxon>Arachnida</taxon>
        <taxon>Araneae</taxon>
        <taxon>Araneomorphae</taxon>
        <taxon>Entelegynae</taxon>
        <taxon>Araneoidea</taxon>
        <taxon>Araneidae</taxon>
        <taxon>Araneus</taxon>
    </lineage>
</organism>
<gene>
    <name evidence="2" type="ORF">AVEN_188031_1</name>
    <name evidence="1" type="ORF">AVEN_33781_1</name>
</gene>
<sequence>MESSLSLQKFQADDPQGWATNCQQRNELLFSRKIHSVARNCLSPVSVEWGGLRRLRAHRVNELRLHSTVQAGALQCRYHLLYNEIVVVP</sequence>